<organism evidence="2 3">
    <name type="scientific">Armadillidium nasatum</name>
    <dbReference type="NCBI Taxonomy" id="96803"/>
    <lineage>
        <taxon>Eukaryota</taxon>
        <taxon>Metazoa</taxon>
        <taxon>Ecdysozoa</taxon>
        <taxon>Arthropoda</taxon>
        <taxon>Crustacea</taxon>
        <taxon>Multicrustacea</taxon>
        <taxon>Malacostraca</taxon>
        <taxon>Eumalacostraca</taxon>
        <taxon>Peracarida</taxon>
        <taxon>Isopoda</taxon>
        <taxon>Oniscidea</taxon>
        <taxon>Crinocheta</taxon>
        <taxon>Armadillidiidae</taxon>
        <taxon>Armadillidium</taxon>
    </lineage>
</organism>
<dbReference type="Proteomes" id="UP000326759">
    <property type="component" value="Unassembled WGS sequence"/>
</dbReference>
<evidence type="ECO:0000313" key="2">
    <source>
        <dbReference type="EMBL" id="KAB7498243.1"/>
    </source>
</evidence>
<dbReference type="OrthoDB" id="4682787at2759"/>
<feature type="chain" id="PRO_5024407122" description="PepSY domain-containing protein" evidence="1">
    <location>
        <begin position="20"/>
        <end position="92"/>
    </location>
</feature>
<keyword evidence="3" id="KW-1185">Reference proteome</keyword>
<sequence>MNSQFMFVALSLLVLGVNSQNIPVSVNGRTAFVEPEELMTAALYPALKSKGFLKVDVDQIYDHDNTAYEIEVYSTGEPDPNFKGTLEKVFQN</sequence>
<keyword evidence="1" id="KW-0732">Signal</keyword>
<feature type="signal peptide" evidence="1">
    <location>
        <begin position="1"/>
        <end position="19"/>
    </location>
</feature>
<evidence type="ECO:0000313" key="3">
    <source>
        <dbReference type="Proteomes" id="UP000326759"/>
    </source>
</evidence>
<gene>
    <name evidence="2" type="ORF">Anas_13592</name>
</gene>
<evidence type="ECO:0000256" key="1">
    <source>
        <dbReference type="SAM" id="SignalP"/>
    </source>
</evidence>
<protein>
    <recommendedName>
        <fullName evidence="4">PepSY domain-containing protein</fullName>
    </recommendedName>
</protein>
<name>A0A5N5SVJ5_9CRUS</name>
<accession>A0A5N5SVJ5</accession>
<dbReference type="EMBL" id="SEYY01019453">
    <property type="protein sequence ID" value="KAB7498243.1"/>
    <property type="molecule type" value="Genomic_DNA"/>
</dbReference>
<reference evidence="2 3" key="1">
    <citation type="journal article" date="2019" name="PLoS Biol.">
        <title>Sex chromosomes control vertical transmission of feminizing Wolbachia symbionts in an isopod.</title>
        <authorList>
            <person name="Becking T."/>
            <person name="Chebbi M.A."/>
            <person name="Giraud I."/>
            <person name="Moumen B."/>
            <person name="Laverre T."/>
            <person name="Caubet Y."/>
            <person name="Peccoud J."/>
            <person name="Gilbert C."/>
            <person name="Cordaux R."/>
        </authorList>
    </citation>
    <scope>NUCLEOTIDE SEQUENCE [LARGE SCALE GENOMIC DNA]</scope>
    <source>
        <strain evidence="2">ANa2</strain>
        <tissue evidence="2">Whole body excluding digestive tract and cuticle</tissue>
    </source>
</reference>
<proteinExistence type="predicted"/>
<comment type="caution">
    <text evidence="2">The sequence shown here is derived from an EMBL/GenBank/DDBJ whole genome shotgun (WGS) entry which is preliminary data.</text>
</comment>
<dbReference type="AlphaFoldDB" id="A0A5N5SVJ5"/>
<evidence type="ECO:0008006" key="4">
    <source>
        <dbReference type="Google" id="ProtNLM"/>
    </source>
</evidence>